<dbReference type="InterPro" id="IPR032871">
    <property type="entry name" value="AHH_dom_containing"/>
</dbReference>
<evidence type="ECO:0000313" key="2">
    <source>
        <dbReference type="EMBL" id="MYL98042.1"/>
    </source>
</evidence>
<protein>
    <submittedName>
        <fullName evidence="2">Uncharacterized protein</fullName>
    </submittedName>
</protein>
<dbReference type="AlphaFoldDB" id="A0A7X4GHU5"/>
<name>A0A7X4GHU5_9SPHN</name>
<evidence type="ECO:0000256" key="1">
    <source>
        <dbReference type="SAM" id="MobiDB-lite"/>
    </source>
</evidence>
<organism evidence="2 3">
    <name type="scientific">Novosphingobium silvae</name>
    <dbReference type="NCBI Taxonomy" id="2692619"/>
    <lineage>
        <taxon>Bacteria</taxon>
        <taxon>Pseudomonadati</taxon>
        <taxon>Pseudomonadota</taxon>
        <taxon>Alphaproteobacteria</taxon>
        <taxon>Sphingomonadales</taxon>
        <taxon>Sphingomonadaceae</taxon>
        <taxon>Novosphingobium</taxon>
    </lineage>
</organism>
<feature type="region of interest" description="Disordered" evidence="1">
    <location>
        <begin position="154"/>
        <end position="175"/>
    </location>
</feature>
<comment type="caution">
    <text evidence="2">The sequence shown here is derived from an EMBL/GenBank/DDBJ whole genome shotgun (WGS) entry which is preliminary data.</text>
</comment>
<proteinExistence type="predicted"/>
<keyword evidence="3" id="KW-1185">Reference proteome</keyword>
<dbReference type="Proteomes" id="UP000465810">
    <property type="component" value="Unassembled WGS sequence"/>
</dbReference>
<dbReference type="Pfam" id="PF14412">
    <property type="entry name" value="AHH"/>
    <property type="match status" value="1"/>
</dbReference>
<dbReference type="EMBL" id="WVTD01000006">
    <property type="protein sequence ID" value="MYL98042.1"/>
    <property type="molecule type" value="Genomic_DNA"/>
</dbReference>
<sequence>MPGYDPGLQRHHVLPRQLLGHTAFARMFSSLGRERTRFEDFRENGLLLPCDEAAALRMALPLHRGPHPLYTKLVMERVGQIEAAWARARRHDAGAAAVAAHMRLDLLQRALKRYLLAAERRNMRLNRNDPFLAPASFAALDEVADGLWSATAPAGPMPPSLQPMPVRRSSSFLAD</sequence>
<accession>A0A7X4GHU5</accession>
<gene>
    <name evidence="2" type="ORF">GR702_09685</name>
</gene>
<reference evidence="2 3" key="1">
    <citation type="submission" date="2019-12" db="EMBL/GenBank/DDBJ databases">
        <authorList>
            <person name="Feng G."/>
            <person name="Zhu H."/>
        </authorList>
    </citation>
    <scope>NUCLEOTIDE SEQUENCE [LARGE SCALE GENOMIC DNA]</scope>
    <source>
        <strain evidence="2 3">FGD1</strain>
    </source>
</reference>
<evidence type="ECO:0000313" key="3">
    <source>
        <dbReference type="Proteomes" id="UP000465810"/>
    </source>
</evidence>